<proteinExistence type="predicted"/>
<feature type="compositionally biased region" description="Low complexity" evidence="1">
    <location>
        <begin position="21"/>
        <end position="33"/>
    </location>
</feature>
<feature type="region of interest" description="Disordered" evidence="1">
    <location>
        <begin position="15"/>
        <end position="43"/>
    </location>
</feature>
<keyword evidence="3" id="KW-1185">Reference proteome</keyword>
<organism evidence="2 3">
    <name type="scientific">Multifurca ochricompacta</name>
    <dbReference type="NCBI Taxonomy" id="376703"/>
    <lineage>
        <taxon>Eukaryota</taxon>
        <taxon>Fungi</taxon>
        <taxon>Dikarya</taxon>
        <taxon>Basidiomycota</taxon>
        <taxon>Agaricomycotina</taxon>
        <taxon>Agaricomycetes</taxon>
        <taxon>Russulales</taxon>
        <taxon>Russulaceae</taxon>
        <taxon>Multifurca</taxon>
    </lineage>
</organism>
<accession>A0AAD4LX94</accession>
<name>A0AAD4LX94_9AGAM</name>
<comment type="caution">
    <text evidence="2">The sequence shown here is derived from an EMBL/GenBank/DDBJ whole genome shotgun (WGS) entry which is preliminary data.</text>
</comment>
<dbReference type="Proteomes" id="UP001203297">
    <property type="component" value="Unassembled WGS sequence"/>
</dbReference>
<evidence type="ECO:0000313" key="2">
    <source>
        <dbReference type="EMBL" id="KAI0291228.1"/>
    </source>
</evidence>
<reference evidence="2" key="1">
    <citation type="journal article" date="2022" name="New Phytol.">
        <title>Evolutionary transition to the ectomycorrhizal habit in the genomes of a hyperdiverse lineage of mushroom-forming fungi.</title>
        <authorList>
            <person name="Looney B."/>
            <person name="Miyauchi S."/>
            <person name="Morin E."/>
            <person name="Drula E."/>
            <person name="Courty P.E."/>
            <person name="Kohler A."/>
            <person name="Kuo A."/>
            <person name="LaButti K."/>
            <person name="Pangilinan J."/>
            <person name="Lipzen A."/>
            <person name="Riley R."/>
            <person name="Andreopoulos W."/>
            <person name="He G."/>
            <person name="Johnson J."/>
            <person name="Nolan M."/>
            <person name="Tritt A."/>
            <person name="Barry K.W."/>
            <person name="Grigoriev I.V."/>
            <person name="Nagy L.G."/>
            <person name="Hibbett D."/>
            <person name="Henrissat B."/>
            <person name="Matheny P.B."/>
            <person name="Labbe J."/>
            <person name="Martin F.M."/>
        </authorList>
    </citation>
    <scope>NUCLEOTIDE SEQUENCE</scope>
    <source>
        <strain evidence="2">BPL690</strain>
    </source>
</reference>
<evidence type="ECO:0000313" key="3">
    <source>
        <dbReference type="Proteomes" id="UP001203297"/>
    </source>
</evidence>
<evidence type="ECO:0000256" key="1">
    <source>
        <dbReference type="SAM" id="MobiDB-lite"/>
    </source>
</evidence>
<dbReference type="AlphaFoldDB" id="A0AAD4LX94"/>
<dbReference type="EMBL" id="WTXG01000166">
    <property type="protein sequence ID" value="KAI0291228.1"/>
    <property type="molecule type" value="Genomic_DNA"/>
</dbReference>
<sequence>MVWFLKRWNRVSEGLLDGEESPSSSSSSLPSLDEAGKAAAITKRQQRRDSRVLELGLERGDDFEFELLAPEEMVDGEEKEEELKFRGIWVGPEEAEEERRGYYDHHHHRRHHHHRHTIIIPLIASLLNVGRLLSTTPSSPPSHRCVFRRWQSNKKMNSRGRAIRIKNGMMMVAAMRRPNKRWRY</sequence>
<gene>
    <name evidence="2" type="ORF">B0F90DRAFT_387384</name>
</gene>
<protein>
    <submittedName>
        <fullName evidence="2">Uncharacterized protein</fullName>
    </submittedName>
</protein>